<dbReference type="InterPro" id="IPR050261">
    <property type="entry name" value="FrsA_esterase"/>
</dbReference>
<evidence type="ECO:0000313" key="3">
    <source>
        <dbReference type="EMBL" id="SVB35513.1"/>
    </source>
</evidence>
<proteinExistence type="predicted"/>
<dbReference type="AlphaFoldDB" id="A0A382DD02"/>
<name>A0A382DD02_9ZZZZ</name>
<protein>
    <recommendedName>
        <fullName evidence="2">Serine aminopeptidase S33 domain-containing protein</fullName>
    </recommendedName>
</protein>
<dbReference type="InterPro" id="IPR022742">
    <property type="entry name" value="Hydrolase_4"/>
</dbReference>
<dbReference type="EMBL" id="UINC01038460">
    <property type="protein sequence ID" value="SVB35513.1"/>
    <property type="molecule type" value="Genomic_DNA"/>
</dbReference>
<dbReference type="Gene3D" id="3.40.50.1820">
    <property type="entry name" value="alpha/beta hydrolase"/>
    <property type="match status" value="1"/>
</dbReference>
<reference evidence="3" key="1">
    <citation type="submission" date="2018-05" db="EMBL/GenBank/DDBJ databases">
        <authorList>
            <person name="Lanie J.A."/>
            <person name="Ng W.-L."/>
            <person name="Kazmierczak K.M."/>
            <person name="Andrzejewski T.M."/>
            <person name="Davidsen T.M."/>
            <person name="Wayne K.J."/>
            <person name="Tettelin H."/>
            <person name="Glass J.I."/>
            <person name="Rusch D."/>
            <person name="Podicherti R."/>
            <person name="Tsui H.-C.T."/>
            <person name="Winkler M.E."/>
        </authorList>
    </citation>
    <scope>NUCLEOTIDE SEQUENCE</scope>
</reference>
<evidence type="ECO:0000256" key="1">
    <source>
        <dbReference type="ARBA" id="ARBA00022801"/>
    </source>
</evidence>
<evidence type="ECO:0000259" key="2">
    <source>
        <dbReference type="Pfam" id="PF12146"/>
    </source>
</evidence>
<organism evidence="3">
    <name type="scientific">marine metagenome</name>
    <dbReference type="NCBI Taxonomy" id="408172"/>
    <lineage>
        <taxon>unclassified sequences</taxon>
        <taxon>metagenomes</taxon>
        <taxon>ecological metagenomes</taxon>
    </lineage>
</organism>
<dbReference type="GO" id="GO:0016788">
    <property type="term" value="F:hydrolase activity, acting on ester bonds"/>
    <property type="evidence" value="ECO:0007669"/>
    <property type="project" value="UniProtKB-ARBA"/>
</dbReference>
<accession>A0A382DD02</accession>
<dbReference type="SUPFAM" id="SSF53474">
    <property type="entry name" value="alpha/beta-Hydrolases"/>
    <property type="match status" value="1"/>
</dbReference>
<dbReference type="Pfam" id="PF12146">
    <property type="entry name" value="Hydrolase_4"/>
    <property type="match status" value="1"/>
</dbReference>
<dbReference type="PANTHER" id="PTHR22946:SF9">
    <property type="entry name" value="POLYKETIDE TRANSFERASE AF380"/>
    <property type="match status" value="1"/>
</dbReference>
<dbReference type="PANTHER" id="PTHR22946">
    <property type="entry name" value="DIENELACTONE HYDROLASE DOMAIN-CONTAINING PROTEIN-RELATED"/>
    <property type="match status" value="1"/>
</dbReference>
<gene>
    <name evidence="3" type="ORF">METZ01_LOCUS188367</name>
</gene>
<keyword evidence="1" id="KW-0378">Hydrolase</keyword>
<feature type="domain" description="Serine aminopeptidase S33" evidence="2">
    <location>
        <begin position="104"/>
        <end position="146"/>
    </location>
</feature>
<feature type="non-terminal residue" evidence="3">
    <location>
        <position position="1"/>
    </location>
</feature>
<sequence>GAKGGFDGPGDGLYRTLGKELSPRITSIRANYREPNDLAECVMDTLAVVSFLGGTGHTDILLVGHSFGGAVVIKAAPFSDLVKGVVSLSSQTYGASKVADVSPRPLLLVHGENDTVLSPDSSRRILEWAREPKELKLYPGAGHRLIECSQELKELVGGWIRNHLCLTGETDS</sequence>
<dbReference type="InterPro" id="IPR029058">
    <property type="entry name" value="AB_hydrolase_fold"/>
</dbReference>